<dbReference type="InterPro" id="IPR047768">
    <property type="entry name" value="Tn5p-like"/>
</dbReference>
<dbReference type="InterPro" id="IPR012337">
    <property type="entry name" value="RNaseH-like_sf"/>
</dbReference>
<dbReference type="Pfam" id="PF01609">
    <property type="entry name" value="DDE_Tnp_1"/>
    <property type="match status" value="1"/>
</dbReference>
<evidence type="ECO:0000259" key="2">
    <source>
        <dbReference type="Pfam" id="PF14706"/>
    </source>
</evidence>
<dbReference type="InterPro" id="IPR054836">
    <property type="entry name" value="Tn5_transposase"/>
</dbReference>
<dbReference type="InterPro" id="IPR014735">
    <property type="entry name" value="Transposase_Tn5-like_N"/>
</dbReference>
<dbReference type="Pfam" id="PF14706">
    <property type="entry name" value="Tnp_DNA_bind"/>
    <property type="match status" value="1"/>
</dbReference>
<evidence type="ECO:0000313" key="4">
    <source>
        <dbReference type="Proteomes" id="UP001221838"/>
    </source>
</evidence>
<gene>
    <name evidence="3" type="ORF">POL68_01225</name>
</gene>
<feature type="domain" description="Transposase Tn5-like N-terminal" evidence="2">
    <location>
        <begin position="11"/>
        <end position="64"/>
    </location>
</feature>
<dbReference type="PANTHER" id="PTHR37319:SF1">
    <property type="entry name" value="TRANSPOSASE TN5 DIMERISATION DOMAIN-CONTAINING PROTEIN"/>
    <property type="match status" value="1"/>
</dbReference>
<name>A0ABT5D085_9BACT</name>
<accession>A0ABT5D085</accession>
<dbReference type="InterPro" id="IPR038215">
    <property type="entry name" value="TN5-like_N_sf"/>
</dbReference>
<dbReference type="Gene3D" id="3.90.350.10">
    <property type="entry name" value="Transposase Inhibitor Protein From Tn5, Chain A, domain 1"/>
    <property type="match status" value="1"/>
</dbReference>
<dbReference type="Gene3D" id="1.10.246.40">
    <property type="entry name" value="Tn5 transposase, domain 1"/>
    <property type="match status" value="1"/>
</dbReference>
<keyword evidence="4" id="KW-1185">Reference proteome</keyword>
<comment type="caution">
    <text evidence="3">The sequence shown here is derived from an EMBL/GenBank/DDBJ whole genome shotgun (WGS) entry which is preliminary data.</text>
</comment>
<dbReference type="Proteomes" id="UP001221838">
    <property type="component" value="Unassembled WGS sequence"/>
</dbReference>
<sequence>MENSNVVRVMREFEGIELGHKKREQRLERIVAALATKPDASFPQATGNDADLEGLYRLLNNKQVNAAKLLKPHCTQSRERVKSSAEQVVVVAHDTTGFEYAGAGRKGLGRMLRSERGFYGHFSLAVRPDENREPLGILSFIPLVRKGQPKKQTTTAAQRNPAKEYLRWVQGIEQSEKQLAGTKRVIHTADRESDSYEIISKLSQEGWGFVLRLKFNRNILADNEAAKLYDILEQAQGVIEREVPLGFREASKSPATRKLYPPREARLATLAFAARRVRLLRPVALARKTYPDFLDVNVVRVWEPNPPPGEEPIEWKLVTSEHIDAPEQVLRVVDYYRCRWRIEEFNKALKTGCKAEARPLIELGALLNAIAILTPIAWAILHLRTLANAATPPAASAVLTETQSAVLRAHAKTRRFFQDGRAATSRDALYAVAALGGHLKRNGAPGWLTLLRGYRTLTDLVLGWQLRDV</sequence>
<dbReference type="PANTHER" id="PTHR37319">
    <property type="entry name" value="TRANSPOSASE"/>
    <property type="match status" value="1"/>
</dbReference>
<dbReference type="NCBIfam" id="NF033590">
    <property type="entry name" value="transpos_IS4_3"/>
    <property type="match status" value="1"/>
</dbReference>
<dbReference type="Gene3D" id="1.10.740.10">
    <property type="entry name" value="Transferase Inhibitor Protein From Tn5, Chain"/>
    <property type="match status" value="1"/>
</dbReference>
<dbReference type="SUPFAM" id="SSF53098">
    <property type="entry name" value="Ribonuclease H-like"/>
    <property type="match status" value="1"/>
</dbReference>
<organism evidence="3 4">
    <name type="scientific">Stigmatella ashevillensis</name>
    <dbReference type="NCBI Taxonomy" id="2995309"/>
    <lineage>
        <taxon>Bacteria</taxon>
        <taxon>Pseudomonadati</taxon>
        <taxon>Myxococcota</taxon>
        <taxon>Myxococcia</taxon>
        <taxon>Myxococcales</taxon>
        <taxon>Cystobacterineae</taxon>
        <taxon>Archangiaceae</taxon>
        <taxon>Stigmatella</taxon>
    </lineage>
</organism>
<reference evidence="3 4" key="1">
    <citation type="submission" date="2022-11" db="EMBL/GenBank/DDBJ databases">
        <title>Minimal conservation of predation-associated metabolite biosynthetic gene clusters underscores biosynthetic potential of Myxococcota including descriptions for ten novel species: Archangium lansinium sp. nov., Myxococcus landrumus sp. nov., Nannocystis bai.</title>
        <authorList>
            <person name="Ahearne A."/>
            <person name="Stevens C."/>
            <person name="Dowd S."/>
        </authorList>
    </citation>
    <scope>NUCLEOTIDE SEQUENCE [LARGE SCALE GENOMIC DNA]</scope>
    <source>
        <strain evidence="3 4">NCWAL01</strain>
    </source>
</reference>
<dbReference type="EMBL" id="JAQNDM010000001">
    <property type="protein sequence ID" value="MDC0707081.1"/>
    <property type="molecule type" value="Genomic_DNA"/>
</dbReference>
<dbReference type="InterPro" id="IPR014737">
    <property type="entry name" value="Transposase_Tn5-like_C"/>
</dbReference>
<dbReference type="RefSeq" id="WP_272134331.1">
    <property type="nucleotide sequence ID" value="NZ_JAQNDM010000001.1"/>
</dbReference>
<evidence type="ECO:0000259" key="1">
    <source>
        <dbReference type="Pfam" id="PF01609"/>
    </source>
</evidence>
<protein>
    <submittedName>
        <fullName evidence="3">IS4 family transposase</fullName>
    </submittedName>
</protein>
<dbReference type="InterPro" id="IPR002559">
    <property type="entry name" value="Transposase_11"/>
</dbReference>
<feature type="domain" description="Transposase IS4-like" evidence="1">
    <location>
        <begin position="146"/>
        <end position="371"/>
    </location>
</feature>
<evidence type="ECO:0000313" key="3">
    <source>
        <dbReference type="EMBL" id="MDC0707081.1"/>
    </source>
</evidence>
<proteinExistence type="predicted"/>